<comment type="caution">
    <text evidence="2">The sequence shown here is derived from an EMBL/GenBank/DDBJ whole genome shotgun (WGS) entry which is preliminary data.</text>
</comment>
<protein>
    <submittedName>
        <fullName evidence="2">Uncharacterized protein</fullName>
    </submittedName>
</protein>
<keyword evidence="3" id="KW-1185">Reference proteome</keyword>
<dbReference type="AlphaFoldDB" id="A0A7J9SM15"/>
<dbReference type="RefSeq" id="WP_185194127.1">
    <property type="nucleotide sequence ID" value="NZ_JACKXD010000007.1"/>
</dbReference>
<name>A0A7J9SM15_9EURY</name>
<evidence type="ECO:0000313" key="3">
    <source>
        <dbReference type="Proteomes" id="UP000546257"/>
    </source>
</evidence>
<proteinExistence type="predicted"/>
<organism evidence="2 3">
    <name type="scientific">Halobellus ruber</name>
    <dbReference type="NCBI Taxonomy" id="2761102"/>
    <lineage>
        <taxon>Archaea</taxon>
        <taxon>Methanobacteriati</taxon>
        <taxon>Methanobacteriota</taxon>
        <taxon>Stenosarchaea group</taxon>
        <taxon>Halobacteria</taxon>
        <taxon>Halobacteriales</taxon>
        <taxon>Haloferacaceae</taxon>
        <taxon>Halobellus</taxon>
    </lineage>
</organism>
<feature type="compositionally biased region" description="Basic and acidic residues" evidence="1">
    <location>
        <begin position="100"/>
        <end position="112"/>
    </location>
</feature>
<evidence type="ECO:0000313" key="2">
    <source>
        <dbReference type="EMBL" id="MBB6647748.1"/>
    </source>
</evidence>
<feature type="region of interest" description="Disordered" evidence="1">
    <location>
        <begin position="99"/>
        <end position="170"/>
    </location>
</feature>
<gene>
    <name evidence="2" type="ORF">H5V44_15900</name>
</gene>
<dbReference type="EMBL" id="JACKXD010000007">
    <property type="protein sequence ID" value="MBB6647748.1"/>
    <property type="molecule type" value="Genomic_DNA"/>
</dbReference>
<evidence type="ECO:0000256" key="1">
    <source>
        <dbReference type="SAM" id="MobiDB-lite"/>
    </source>
</evidence>
<accession>A0A7J9SM15</accession>
<feature type="compositionally biased region" description="Polar residues" evidence="1">
    <location>
        <begin position="124"/>
        <end position="138"/>
    </location>
</feature>
<reference evidence="2 3" key="1">
    <citation type="submission" date="2020-08" db="EMBL/GenBank/DDBJ databases">
        <authorList>
            <person name="Seo M.-J."/>
        </authorList>
    </citation>
    <scope>NUCLEOTIDE SEQUENCE [LARGE SCALE GENOMIC DNA]</scope>
    <source>
        <strain evidence="2 3">MBLA0160</strain>
    </source>
</reference>
<sequence>MTHDAVPRAPETAALNDELYSADPGQKITYPVTIDDTGVFIEPTDDDSIQVVGFENPGQVPSASNDTYAVTGIYKKYIVGVHNDSKYLVLQDVLRITPITDHEPESGEKSDSTEEAPDADQEKTNTTSKRPTLNSGKRVTTKGGDERITGKNPFADPERLKETGIHQGGN</sequence>
<dbReference type="Proteomes" id="UP000546257">
    <property type="component" value="Unassembled WGS sequence"/>
</dbReference>